<dbReference type="InterPro" id="IPR027417">
    <property type="entry name" value="P-loop_NTPase"/>
</dbReference>
<organism evidence="2 3">
    <name type="scientific">Rothia aeria</name>
    <dbReference type="NCBI Taxonomy" id="172042"/>
    <lineage>
        <taxon>Bacteria</taxon>
        <taxon>Bacillati</taxon>
        <taxon>Actinomycetota</taxon>
        <taxon>Actinomycetes</taxon>
        <taxon>Micrococcales</taxon>
        <taxon>Micrococcaceae</taxon>
        <taxon>Rothia</taxon>
    </lineage>
</organism>
<dbReference type="Gene3D" id="3.40.50.300">
    <property type="entry name" value="P-loop containing nucleotide triphosphate hydrolases"/>
    <property type="match status" value="1"/>
</dbReference>
<gene>
    <name evidence="2" type="ORF">NCTC10207_01695</name>
</gene>
<protein>
    <recommendedName>
        <fullName evidence="4">DNA helicase</fullName>
    </recommendedName>
</protein>
<dbReference type="Proteomes" id="UP000282386">
    <property type="component" value="Chromosome"/>
</dbReference>
<dbReference type="EMBL" id="LR134479">
    <property type="protein sequence ID" value="VEI23729.1"/>
    <property type="molecule type" value="Genomic_DNA"/>
</dbReference>
<feature type="region of interest" description="Disordered" evidence="1">
    <location>
        <begin position="1"/>
        <end position="47"/>
    </location>
</feature>
<sequence>MNGTPETPQGAPRTGNSPTSEPAPAPNPDGPPEALPPHLDPASHSFDPAAGLERWAEQMDIYTGPDAMLNFNRVDYVHIDLTAANPSGLAQLLAGRKTRLSTILREKSLLEEGMRAARTLRTKIYELSTDHGLDSGYFVAGTASWLSRSTREHTVSYEKRFIAPILMAPLSITPHPSSDDYELRLAGAARLNPAMVRQIKQEYDIDLGTMDVAQLANSMSRLDPEPVIERMRATTGNIPGMAIESRFFISTFADLKESMGELPHTAHTPLVRDIAALKVPGVQPNIRPLVQNQPPHDDRDPQRETQLLDADPAAQTIIDAAASGNSFTVTAAPGTEPLRTAVNIAATLAGQGKSVLVVGEKRSTLADFTALLERNGIDSLRFDVLTDRDAEGQRAEFIQAIVRNETAAIPEEEETTAELLETRRRLHRHTEALLSHEPYWNITTYQALQTLAELTSRNEAPATGVRFSRRMLDRLLERENLAHDLTRLAELGAFTPAARTSPWYRARLANDEETADAYALVLTLKSSLLSLREAMSRLSRTTGLRLGRTIADWQGQLRILQRIRETLKQFRPTVYDRPVTDLIAATATGAWRRENGIEMSSMQRSRLRRAAKEYILPGVNIGDLHEQLRIVQAERAEWIRHTAAPRTPQIPENLDALVTACNSLMKEFDGLRIVLDDSPEGTDFTRTTLDALEQRLDALLADRVLLMSLPERDTLTARLLCLGLDELMEDLYARQVPARLVAAELELAWWQSALEELLHDHEGRILGGQALRGVESRFRRADYAHMLGAASRLLECTRQLWNDRIDTHHEQAAYLKSQLRGHEFVLQQLLEHAPTMASTLLPIWTASPFALARHVPPTMRFDVAILLDSESTPLAANLPAITRAEAVIALGDPHSGYPAPFIVSAPATGAPAPATKRLESTFDALSKVVPSLHLAQLGRAMDPVTFDYLNREFYGGQLRQRSVSEAASEPKPTLSVEYIDTRGKVSDNANQESPSFEVERVTLLVLEHAYRRPERSLAVVTASPKHAQRVAGAVRNALNKYPQLAPFFKPGKEPFRVVDFTRAEGMERDTMIFSLGVGRPRPDQRTPYTMGQLSEEHGREGLVTALTRARRATHIVSCVSPDALEPQKLEHGALDFYRLMRAHEAHQKRVDEQQQAARIPEKMPDNEFLAGEDYGPLPDTGDWLLNDLLVRLRQRGVRIEPGGGLVAFIAYAPAGGGDDEEPAMPLVACSDASPRFASTSVRERTRLLPERLGLTGWNYLTLNTVEVFADPDAVVERIMRYVGMREDNS</sequence>
<evidence type="ECO:0000313" key="3">
    <source>
        <dbReference type="Proteomes" id="UP000282386"/>
    </source>
</evidence>
<name>A0A7Z9A4Z1_9MICC</name>
<evidence type="ECO:0008006" key="4">
    <source>
        <dbReference type="Google" id="ProtNLM"/>
    </source>
</evidence>
<accession>A0A7Z9A4Z1</accession>
<proteinExistence type="predicted"/>
<evidence type="ECO:0000313" key="2">
    <source>
        <dbReference type="EMBL" id="VEI23729.1"/>
    </source>
</evidence>
<reference evidence="2 3" key="1">
    <citation type="submission" date="2018-12" db="EMBL/GenBank/DDBJ databases">
        <authorList>
            <consortium name="Pathogen Informatics"/>
        </authorList>
    </citation>
    <scope>NUCLEOTIDE SEQUENCE [LARGE SCALE GENOMIC DNA]</scope>
    <source>
        <strain evidence="2 3">NCTC10207</strain>
    </source>
</reference>
<evidence type="ECO:0000256" key="1">
    <source>
        <dbReference type="SAM" id="MobiDB-lite"/>
    </source>
</evidence>
<dbReference type="RefSeq" id="WP_126500364.1">
    <property type="nucleotide sequence ID" value="NZ_LR134479.1"/>
</dbReference>
<feature type="compositionally biased region" description="Pro residues" evidence="1">
    <location>
        <begin position="21"/>
        <end position="39"/>
    </location>
</feature>